<keyword evidence="2" id="KW-1185">Reference proteome</keyword>
<dbReference type="EMBL" id="CP017641">
    <property type="protein sequence ID" value="APZ95351.1"/>
    <property type="molecule type" value="Genomic_DNA"/>
</dbReference>
<dbReference type="KEGG" id="fmr:Fuma_05007"/>
<sequence length="52" mass="6407">MGQTPKKFEPKNRRRFIMQRIEQQLQRRQLLLAVDDSSFLRRPGRNRNLRLL</sequence>
<dbReference type="AlphaFoldDB" id="A0A1P8WMT7"/>
<evidence type="ECO:0000313" key="2">
    <source>
        <dbReference type="Proteomes" id="UP000187735"/>
    </source>
</evidence>
<protein>
    <submittedName>
        <fullName evidence="1">Uncharacterized protein</fullName>
    </submittedName>
</protein>
<name>A0A1P8WMT7_9PLAN</name>
<dbReference type="Proteomes" id="UP000187735">
    <property type="component" value="Chromosome"/>
</dbReference>
<reference evidence="1 2" key="1">
    <citation type="journal article" date="2016" name="Front. Microbiol.">
        <title>Fuerstia marisgermanicae gen. nov., sp. nov., an Unusual Member of the Phylum Planctomycetes from the German Wadden Sea.</title>
        <authorList>
            <person name="Kohn T."/>
            <person name="Heuer A."/>
            <person name="Jogler M."/>
            <person name="Vollmers J."/>
            <person name="Boedeker C."/>
            <person name="Bunk B."/>
            <person name="Rast P."/>
            <person name="Borchert D."/>
            <person name="Glockner I."/>
            <person name="Freese H.M."/>
            <person name="Klenk H.P."/>
            <person name="Overmann J."/>
            <person name="Kaster A.K."/>
            <person name="Rohde M."/>
            <person name="Wiegand S."/>
            <person name="Jogler C."/>
        </authorList>
    </citation>
    <scope>NUCLEOTIDE SEQUENCE [LARGE SCALE GENOMIC DNA]</scope>
    <source>
        <strain evidence="1 2">NH11</strain>
    </source>
</reference>
<gene>
    <name evidence="1" type="ORF">Fuma_05007</name>
</gene>
<dbReference type="RefSeq" id="WP_158521120.1">
    <property type="nucleotide sequence ID" value="NZ_CP017641.1"/>
</dbReference>
<accession>A0A1P8WMT7</accession>
<organism evidence="1 2">
    <name type="scientific">Fuerstiella marisgermanici</name>
    <dbReference type="NCBI Taxonomy" id="1891926"/>
    <lineage>
        <taxon>Bacteria</taxon>
        <taxon>Pseudomonadati</taxon>
        <taxon>Planctomycetota</taxon>
        <taxon>Planctomycetia</taxon>
        <taxon>Planctomycetales</taxon>
        <taxon>Planctomycetaceae</taxon>
        <taxon>Fuerstiella</taxon>
    </lineage>
</organism>
<evidence type="ECO:0000313" key="1">
    <source>
        <dbReference type="EMBL" id="APZ95351.1"/>
    </source>
</evidence>
<proteinExistence type="predicted"/>